<feature type="compositionally biased region" description="Basic and acidic residues" evidence="1">
    <location>
        <begin position="235"/>
        <end position="251"/>
    </location>
</feature>
<dbReference type="AlphaFoldDB" id="A0AAD4R0D4"/>
<keyword evidence="2" id="KW-0732">Signal</keyword>
<dbReference type="EMBL" id="JAKKPZ010000118">
    <property type="protein sequence ID" value="KAI1701461.1"/>
    <property type="molecule type" value="Genomic_DNA"/>
</dbReference>
<proteinExistence type="predicted"/>
<name>A0AAD4R0D4_9BILA</name>
<feature type="signal peptide" evidence="2">
    <location>
        <begin position="1"/>
        <end position="23"/>
    </location>
</feature>
<evidence type="ECO:0000256" key="1">
    <source>
        <dbReference type="SAM" id="MobiDB-lite"/>
    </source>
</evidence>
<feature type="region of interest" description="Disordered" evidence="1">
    <location>
        <begin position="216"/>
        <end position="251"/>
    </location>
</feature>
<dbReference type="Proteomes" id="UP001201812">
    <property type="component" value="Unassembled WGS sequence"/>
</dbReference>
<keyword evidence="4" id="KW-1185">Reference proteome</keyword>
<evidence type="ECO:0000313" key="3">
    <source>
        <dbReference type="EMBL" id="KAI1701461.1"/>
    </source>
</evidence>
<comment type="caution">
    <text evidence="3">The sequence shown here is derived from an EMBL/GenBank/DDBJ whole genome shotgun (WGS) entry which is preliminary data.</text>
</comment>
<organism evidence="3 4">
    <name type="scientific">Ditylenchus destructor</name>
    <dbReference type="NCBI Taxonomy" id="166010"/>
    <lineage>
        <taxon>Eukaryota</taxon>
        <taxon>Metazoa</taxon>
        <taxon>Ecdysozoa</taxon>
        <taxon>Nematoda</taxon>
        <taxon>Chromadorea</taxon>
        <taxon>Rhabditida</taxon>
        <taxon>Tylenchina</taxon>
        <taxon>Tylenchomorpha</taxon>
        <taxon>Sphaerularioidea</taxon>
        <taxon>Anguinidae</taxon>
        <taxon>Anguininae</taxon>
        <taxon>Ditylenchus</taxon>
    </lineage>
</organism>
<evidence type="ECO:0000313" key="4">
    <source>
        <dbReference type="Proteomes" id="UP001201812"/>
    </source>
</evidence>
<evidence type="ECO:0000256" key="2">
    <source>
        <dbReference type="SAM" id="SignalP"/>
    </source>
</evidence>
<reference evidence="3" key="1">
    <citation type="submission" date="2022-01" db="EMBL/GenBank/DDBJ databases">
        <title>Genome Sequence Resource for Two Populations of Ditylenchus destructor, the Migratory Endoparasitic Phytonematode.</title>
        <authorList>
            <person name="Zhang H."/>
            <person name="Lin R."/>
            <person name="Xie B."/>
        </authorList>
    </citation>
    <scope>NUCLEOTIDE SEQUENCE</scope>
    <source>
        <strain evidence="3">BazhouSP</strain>
    </source>
</reference>
<feature type="chain" id="PRO_5042201970" evidence="2">
    <location>
        <begin position="24"/>
        <end position="251"/>
    </location>
</feature>
<protein>
    <submittedName>
        <fullName evidence="3">Uncharacterized protein</fullName>
    </submittedName>
</protein>
<accession>A0AAD4R0D4</accession>
<gene>
    <name evidence="3" type="ORF">DdX_16070</name>
</gene>
<sequence length="251" mass="29072">MKDYLRTATQIGLVLTLLVNIVPAPQDKNHNAPGNGSEEMPIEHAMADLERLHEMEMYDFGDFDKEEEKKNILSEAEWGKLRRVEQIGKKTIQLDQCICQDENKWRCPKGLKISLGYTCKKVGELNCENSFKQKRTLCTPNPTPCPKAEMGGPCMAGECHNKKDKQEMSDIRNGYIDAYTCIQGYCCLIKKAKHSKSATQKLQGEDYIRQTIDEWEEEEEKEHALRERRQKKKSKDWAEGHKYEEHPMVNF</sequence>